<feature type="region of interest" description="Disordered" evidence="2">
    <location>
        <begin position="367"/>
        <end position="460"/>
    </location>
</feature>
<evidence type="ECO:0000259" key="3">
    <source>
        <dbReference type="Pfam" id="PF08574"/>
    </source>
</evidence>
<feature type="region of interest" description="Disordered" evidence="2">
    <location>
        <begin position="33"/>
        <end position="244"/>
    </location>
</feature>
<feature type="compositionally biased region" description="Polar residues" evidence="2">
    <location>
        <begin position="188"/>
        <end position="206"/>
    </location>
</feature>
<evidence type="ECO:0000256" key="1">
    <source>
        <dbReference type="ARBA" id="ARBA00010218"/>
    </source>
</evidence>
<proteinExistence type="inferred from homology"/>
<feature type="compositionally biased region" description="Acidic residues" evidence="2">
    <location>
        <begin position="394"/>
        <end position="403"/>
    </location>
</feature>
<dbReference type="Proteomes" id="UP000034680">
    <property type="component" value="Unassembled WGS sequence"/>
</dbReference>
<accession>A0A0G2I847</accession>
<feature type="compositionally biased region" description="Acidic residues" evidence="2">
    <location>
        <begin position="367"/>
        <end position="387"/>
    </location>
</feature>
<feature type="compositionally biased region" description="Basic and acidic residues" evidence="2">
    <location>
        <begin position="77"/>
        <end position="96"/>
    </location>
</feature>
<dbReference type="STRING" id="1214573.A0A0G2I847"/>
<dbReference type="EMBL" id="LCUC01000142">
    <property type="protein sequence ID" value="KKY35960.1"/>
    <property type="molecule type" value="Genomic_DNA"/>
</dbReference>
<dbReference type="PANTHER" id="PTHR28063:SF1">
    <property type="entry name" value="RNA POLYMERASE II NUCLEAR LOCALIZATION PROTEIN IWR1"/>
    <property type="match status" value="1"/>
</dbReference>
<dbReference type="GO" id="GO:0006606">
    <property type="term" value="P:protein import into nucleus"/>
    <property type="evidence" value="ECO:0007669"/>
    <property type="project" value="InterPro"/>
</dbReference>
<dbReference type="PANTHER" id="PTHR28063">
    <property type="entry name" value="RNA POLYMERASE II NUCLEAR LOCALIZATION PROTEIN IWR1"/>
    <property type="match status" value="1"/>
</dbReference>
<evidence type="ECO:0000256" key="2">
    <source>
        <dbReference type="SAM" id="MobiDB-lite"/>
    </source>
</evidence>
<reference evidence="4 5" key="1">
    <citation type="submission" date="2015-05" db="EMBL/GenBank/DDBJ databases">
        <title>Distinctive expansion of gene families associated with plant cell wall degradation and secondary metabolism in the genomes of grapevine trunk pathogens.</title>
        <authorList>
            <person name="Lawrence D.P."/>
            <person name="Travadon R."/>
            <person name="Rolshausen P.E."/>
            <person name="Baumgartner K."/>
        </authorList>
    </citation>
    <scope>NUCLEOTIDE SEQUENCE [LARGE SCALE GENOMIC DNA]</scope>
    <source>
        <strain evidence="4">DA912</strain>
    </source>
</reference>
<name>A0A0G2I847_9PEZI</name>
<feature type="compositionally biased region" description="Acidic residues" evidence="2">
    <location>
        <begin position="419"/>
        <end position="428"/>
    </location>
</feature>
<gene>
    <name evidence="4" type="ORF">UCDDA912_g04099</name>
</gene>
<feature type="region of interest" description="Disordered" evidence="2">
    <location>
        <begin position="273"/>
        <end position="306"/>
    </location>
</feature>
<evidence type="ECO:0000313" key="5">
    <source>
        <dbReference type="Proteomes" id="UP000034680"/>
    </source>
</evidence>
<feature type="domain" description="Transcription factor Iwr1" evidence="3">
    <location>
        <begin position="328"/>
        <end position="398"/>
    </location>
</feature>
<sequence>MSIPPEIIQVKRLVKKRKATDDDDEGIVDYLRVDGDRKRPRSDAYIYQRRTQGPTDNESSAGRKPPSGLLPVIHASKPGDEKRISEKISRLQESKPDASAQTLAKTQNEVPAAPTAPAAAQTVSKSQPAPEPRRFHMSRRSLVPSPLFSPGVTTGKRSRYKTPTTVFVERGHKRTRTEDVQMTDVDNLPSTKSPGKSGSAESSTPARKQKLPGSDRKRTESRHTHAVKREVPDSLQKEQDSDMDEITRSMNEFVMQQIGENLARIEERDRKEAAAAARASARSPQLSRFKPKAPVKRYAERHPEVPVAQIDTAATMPMTEEYESLSEDEYVIETYVRVAAVSLGKDLAPEKVGLLVFDNEPDVDFFFGEEGDSDAEWPEDDEDENAEDYYAADYPDEEVDSEDEYNRAAYQYRTGNASDLEEYDEREDEIALDHEGENDGEPDAFRARFGAQPSAPFGRR</sequence>
<dbReference type="OrthoDB" id="6255506at2759"/>
<dbReference type="InterPro" id="IPR013883">
    <property type="entry name" value="TF_Iwr1_dom"/>
</dbReference>
<feature type="compositionally biased region" description="Polar residues" evidence="2">
    <location>
        <begin position="99"/>
        <end position="109"/>
    </location>
</feature>
<reference evidence="4 5" key="2">
    <citation type="submission" date="2015-05" db="EMBL/GenBank/DDBJ databases">
        <authorList>
            <person name="Morales-Cruz A."/>
            <person name="Amrine K.C."/>
            <person name="Cantu D."/>
        </authorList>
    </citation>
    <scope>NUCLEOTIDE SEQUENCE [LARGE SCALE GENOMIC DNA]</scope>
    <source>
        <strain evidence="4">DA912</strain>
    </source>
</reference>
<organism evidence="4 5">
    <name type="scientific">Diaporthe ampelina</name>
    <dbReference type="NCBI Taxonomy" id="1214573"/>
    <lineage>
        <taxon>Eukaryota</taxon>
        <taxon>Fungi</taxon>
        <taxon>Dikarya</taxon>
        <taxon>Ascomycota</taxon>
        <taxon>Pezizomycotina</taxon>
        <taxon>Sordariomycetes</taxon>
        <taxon>Sordariomycetidae</taxon>
        <taxon>Diaporthales</taxon>
        <taxon>Diaporthaceae</taxon>
        <taxon>Diaporthe</taxon>
    </lineage>
</organism>
<dbReference type="AlphaFoldDB" id="A0A0G2I847"/>
<feature type="compositionally biased region" description="Low complexity" evidence="2">
    <location>
        <begin position="111"/>
        <end position="120"/>
    </location>
</feature>
<comment type="similarity">
    <text evidence="1">Belongs to the IWR1/SLC7A6OS family.</text>
</comment>
<protein>
    <recommendedName>
        <fullName evidence="3">Transcription factor Iwr1 domain-containing protein</fullName>
    </recommendedName>
</protein>
<comment type="caution">
    <text evidence="4">The sequence shown here is derived from an EMBL/GenBank/DDBJ whole genome shotgun (WGS) entry which is preliminary data.</text>
</comment>
<dbReference type="GO" id="GO:0005737">
    <property type="term" value="C:cytoplasm"/>
    <property type="evidence" value="ECO:0007669"/>
    <property type="project" value="TreeGrafter"/>
</dbReference>
<keyword evidence="5" id="KW-1185">Reference proteome</keyword>
<dbReference type="InterPro" id="IPR040150">
    <property type="entry name" value="Iwr1"/>
</dbReference>
<feature type="compositionally biased region" description="Basic and acidic residues" evidence="2">
    <location>
        <begin position="213"/>
        <end position="240"/>
    </location>
</feature>
<dbReference type="Pfam" id="PF08574">
    <property type="entry name" value="Iwr1"/>
    <property type="match status" value="1"/>
</dbReference>
<feature type="compositionally biased region" description="Polar residues" evidence="2">
    <location>
        <begin position="49"/>
        <end position="60"/>
    </location>
</feature>
<evidence type="ECO:0000313" key="4">
    <source>
        <dbReference type="EMBL" id="KKY35960.1"/>
    </source>
</evidence>